<dbReference type="EMBL" id="RIZI01000111">
    <property type="protein sequence ID" value="RNF69261.1"/>
    <property type="molecule type" value="Genomic_DNA"/>
</dbReference>
<dbReference type="UniPathway" id="UPA00340">
    <property type="reaction ID" value="UER00458"/>
</dbReference>
<dbReference type="InterPro" id="IPR023865">
    <property type="entry name" value="Aliphatic_acid_kinase_CS"/>
</dbReference>
<dbReference type="EC" id="2.7.2.1" evidence="9"/>
<accession>A0A3M8RLP8</accession>
<dbReference type="GO" id="GO:0006083">
    <property type="term" value="P:acetate metabolic process"/>
    <property type="evidence" value="ECO:0007669"/>
    <property type="project" value="TreeGrafter"/>
</dbReference>
<dbReference type="Pfam" id="PF00871">
    <property type="entry name" value="Acetate_kinase"/>
    <property type="match status" value="1"/>
</dbReference>
<feature type="active site" description="Proton donor/acceptor" evidence="9">
    <location>
        <position position="146"/>
    </location>
</feature>
<evidence type="ECO:0000256" key="6">
    <source>
        <dbReference type="ARBA" id="ARBA00022777"/>
    </source>
</evidence>
<sequence>MKRHILCINSGSSSIKFALYATGDGEETALGSGAVERIGQSAGRIWLQREGQGRVDRTDRFSDQRGALQAILEALQEAGCVAPDGVGHRVVSGGPRYLEHCRIDADFLQHIREYLRFAPLHLPAEIAAVEALQMAWPDIPQVACFDTAFHRTIPEVASRLPLPRNLWHEGVRKYGFHGLSYEYIVSRLAGAAQGRTIIAHLGNGASLAAVQDGHCMDTSMGLTPTGGLVMGTRCGDLDPGVILYLLEEKGYDGPQLERLLNHLSGLLGISAISGDMQALLRLRASEPHAQQALDIFAYSARKQIGAMVAALGGIDRLVFTGGIGEHAAPMRWAICRGLEYLGLQLDPLRNDAQNTVISTADSVVQVQVIPTNEDLIIARHTQRLLFPRSGDQ</sequence>
<proteinExistence type="inferred from homology"/>
<dbReference type="PROSITE" id="PS01075">
    <property type="entry name" value="ACETATE_KINASE_1"/>
    <property type="match status" value="1"/>
</dbReference>
<comment type="similarity">
    <text evidence="1 9 10">Belongs to the acetokinase family.</text>
</comment>
<keyword evidence="6 9" id="KW-0418">Kinase</keyword>
<dbReference type="GO" id="GO:0000287">
    <property type="term" value="F:magnesium ion binding"/>
    <property type="evidence" value="ECO:0007669"/>
    <property type="project" value="UniProtKB-UniRule"/>
</dbReference>
<evidence type="ECO:0000256" key="2">
    <source>
        <dbReference type="ARBA" id="ARBA00022490"/>
    </source>
</evidence>
<gene>
    <name evidence="9" type="primary">ackA</name>
    <name evidence="11" type="ORF">EC580_02355</name>
</gene>
<dbReference type="PRINTS" id="PR00471">
    <property type="entry name" value="ACETATEKNASE"/>
</dbReference>
<feature type="site" description="Transition state stabilizer" evidence="9">
    <location>
        <position position="177"/>
    </location>
</feature>
<name>A0A3M8RLP8_9PROT</name>
<dbReference type="PROSITE" id="PS01076">
    <property type="entry name" value="ACETATE_KINASE_2"/>
    <property type="match status" value="1"/>
</dbReference>
<feature type="binding site" evidence="9">
    <location>
        <begin position="200"/>
        <end position="204"/>
    </location>
    <ligand>
        <name>ATP</name>
        <dbReference type="ChEBI" id="CHEBI:30616"/>
    </ligand>
</feature>
<dbReference type="InterPro" id="IPR043129">
    <property type="entry name" value="ATPase_NBD"/>
</dbReference>
<comment type="function">
    <text evidence="9">Catalyzes the formation of acetyl phosphate from acetate and ATP. Can also catalyze the reverse reaction.</text>
</comment>
<keyword evidence="4 9" id="KW-0479">Metal-binding</keyword>
<evidence type="ECO:0000256" key="3">
    <source>
        <dbReference type="ARBA" id="ARBA00022679"/>
    </source>
</evidence>
<reference evidence="11" key="1">
    <citation type="submission" date="2018-10" db="EMBL/GenBank/DDBJ databases">
        <title>Acidithiobacillus sulfuriphilus sp. nov.: an extremely acidophilic sulfur-oxidizing chemolithotroph isolated from a neutral pH environment.</title>
        <authorList>
            <person name="Falagan C."/>
            <person name="Moya-Beltran A."/>
            <person name="Quatrini R."/>
            <person name="Johnson D.B."/>
        </authorList>
    </citation>
    <scope>NUCLEOTIDE SEQUENCE [LARGE SCALE GENOMIC DNA]</scope>
    <source>
        <strain evidence="11">CJ-2</strain>
    </source>
</reference>
<feature type="site" description="Transition state stabilizer" evidence="9">
    <location>
        <position position="233"/>
    </location>
</feature>
<comment type="caution">
    <text evidence="9">Lacks conserved residue(s) required for the propagation of feature annotation.</text>
</comment>
<comment type="pathway">
    <text evidence="9">Metabolic intermediate biosynthesis; acetyl-CoA biosynthesis; acetyl-CoA from acetate: step 1/2.</text>
</comment>
<dbReference type="PANTHER" id="PTHR21060">
    <property type="entry name" value="ACETATE KINASE"/>
    <property type="match status" value="1"/>
</dbReference>
<dbReference type="PANTHER" id="PTHR21060:SF21">
    <property type="entry name" value="ACETATE KINASE"/>
    <property type="match status" value="1"/>
</dbReference>
<evidence type="ECO:0000256" key="4">
    <source>
        <dbReference type="ARBA" id="ARBA00022723"/>
    </source>
</evidence>
<organism evidence="11">
    <name type="scientific">Acidithiobacillus sulfuriphilus</name>
    <dbReference type="NCBI Taxonomy" id="1867749"/>
    <lineage>
        <taxon>Bacteria</taxon>
        <taxon>Pseudomonadati</taxon>
        <taxon>Pseudomonadota</taxon>
        <taxon>Acidithiobacillia</taxon>
        <taxon>Acidithiobacillales</taxon>
        <taxon>Acidithiobacillaceae</taxon>
        <taxon>Acidithiobacillus</taxon>
    </lineage>
</organism>
<dbReference type="InterPro" id="IPR000890">
    <property type="entry name" value="Aliphatic_acid_kin_short-chain"/>
</dbReference>
<dbReference type="GO" id="GO:0008776">
    <property type="term" value="F:acetate kinase activity"/>
    <property type="evidence" value="ECO:0007669"/>
    <property type="project" value="UniProtKB-UniRule"/>
</dbReference>
<dbReference type="HAMAP" id="MF_00020">
    <property type="entry name" value="Acetate_kinase"/>
    <property type="match status" value="1"/>
</dbReference>
<evidence type="ECO:0000256" key="8">
    <source>
        <dbReference type="ARBA" id="ARBA00022842"/>
    </source>
</evidence>
<feature type="binding site" evidence="9">
    <location>
        <begin position="322"/>
        <end position="326"/>
    </location>
    <ligand>
        <name>ATP</name>
        <dbReference type="ChEBI" id="CHEBI:30616"/>
    </ligand>
</feature>
<keyword evidence="3 9" id="KW-0808">Transferase</keyword>
<evidence type="ECO:0000256" key="9">
    <source>
        <dbReference type="HAMAP-Rule" id="MF_00020"/>
    </source>
</evidence>
<feature type="binding site" evidence="9">
    <location>
        <position position="9"/>
    </location>
    <ligand>
        <name>Mg(2+)</name>
        <dbReference type="ChEBI" id="CHEBI:18420"/>
    </ligand>
</feature>
<evidence type="ECO:0000256" key="10">
    <source>
        <dbReference type="RuleBase" id="RU003835"/>
    </source>
</evidence>
<keyword evidence="5 9" id="KW-0547">Nucleotide-binding</keyword>
<dbReference type="SUPFAM" id="SSF53067">
    <property type="entry name" value="Actin-like ATPase domain"/>
    <property type="match status" value="2"/>
</dbReference>
<dbReference type="RefSeq" id="WP_123101844.1">
    <property type="nucleotide sequence ID" value="NZ_CP127527.1"/>
</dbReference>
<dbReference type="GO" id="GO:0005524">
    <property type="term" value="F:ATP binding"/>
    <property type="evidence" value="ECO:0007669"/>
    <property type="project" value="UniProtKB-KW"/>
</dbReference>
<evidence type="ECO:0000256" key="5">
    <source>
        <dbReference type="ARBA" id="ARBA00022741"/>
    </source>
</evidence>
<evidence type="ECO:0000256" key="7">
    <source>
        <dbReference type="ARBA" id="ARBA00022840"/>
    </source>
</evidence>
<evidence type="ECO:0000256" key="1">
    <source>
        <dbReference type="ARBA" id="ARBA00008748"/>
    </source>
</evidence>
<dbReference type="Gene3D" id="3.30.420.40">
    <property type="match status" value="2"/>
</dbReference>
<dbReference type="PIRSF" id="PIRSF000722">
    <property type="entry name" value="Acetate_prop_kin"/>
    <property type="match status" value="1"/>
</dbReference>
<feature type="binding site" evidence="9">
    <location>
        <position position="16"/>
    </location>
    <ligand>
        <name>ATP</name>
        <dbReference type="ChEBI" id="CHEBI:30616"/>
    </ligand>
</feature>
<comment type="subcellular location">
    <subcellularLocation>
        <location evidence="9">Cytoplasm</location>
    </subcellularLocation>
</comment>
<dbReference type="AlphaFoldDB" id="A0A3M8RLP8"/>
<comment type="cofactor">
    <cofactor evidence="9">
        <name>Mg(2+)</name>
        <dbReference type="ChEBI" id="CHEBI:18420"/>
    </cofactor>
    <cofactor evidence="9">
        <name>Mn(2+)</name>
        <dbReference type="ChEBI" id="CHEBI:29035"/>
    </cofactor>
    <text evidence="9">Mg(2+). Can also accept Mn(2+).</text>
</comment>
<feature type="binding site" evidence="9">
    <location>
        <position position="373"/>
    </location>
    <ligand>
        <name>Mg(2+)</name>
        <dbReference type="ChEBI" id="CHEBI:18420"/>
    </ligand>
</feature>
<evidence type="ECO:0000313" key="11">
    <source>
        <dbReference type="EMBL" id="RNF69261.1"/>
    </source>
</evidence>
<comment type="subunit">
    <text evidence="9">Homodimer.</text>
</comment>
<keyword evidence="7 9" id="KW-0067">ATP-binding</keyword>
<dbReference type="InterPro" id="IPR004372">
    <property type="entry name" value="Ac/propionate_kinase"/>
</dbReference>
<keyword evidence="8 9" id="KW-0460">Magnesium</keyword>
<dbReference type="NCBIfam" id="TIGR00016">
    <property type="entry name" value="ackA"/>
    <property type="match status" value="1"/>
</dbReference>
<dbReference type="GO" id="GO:0005829">
    <property type="term" value="C:cytosol"/>
    <property type="evidence" value="ECO:0007669"/>
    <property type="project" value="TreeGrafter"/>
</dbReference>
<protein>
    <recommendedName>
        <fullName evidence="9">Acetate kinase</fullName>
        <ecNumber evidence="9">2.7.2.1</ecNumber>
    </recommendedName>
    <alternativeName>
        <fullName evidence="9">Acetokinase</fullName>
    </alternativeName>
</protein>
<dbReference type="OrthoDB" id="9802453at2"/>
<comment type="catalytic activity">
    <reaction evidence="9">
        <text>acetate + ATP = acetyl phosphate + ADP</text>
        <dbReference type="Rhea" id="RHEA:11352"/>
        <dbReference type="ChEBI" id="CHEBI:22191"/>
        <dbReference type="ChEBI" id="CHEBI:30089"/>
        <dbReference type="ChEBI" id="CHEBI:30616"/>
        <dbReference type="ChEBI" id="CHEBI:456216"/>
        <dbReference type="EC" id="2.7.2.1"/>
    </reaction>
</comment>
<comment type="caution">
    <text evidence="11">The sequence shown here is derived from an EMBL/GenBank/DDBJ whole genome shotgun (WGS) entry which is preliminary data.</text>
</comment>
<dbReference type="GO" id="GO:0006085">
    <property type="term" value="P:acetyl-CoA biosynthetic process"/>
    <property type="evidence" value="ECO:0007669"/>
    <property type="project" value="UniProtKB-UniRule"/>
</dbReference>
<keyword evidence="2 9" id="KW-0963">Cytoplasm</keyword>
<feature type="binding site" evidence="9">
    <location>
        <position position="89"/>
    </location>
    <ligand>
        <name>substrate</name>
    </ligand>
</feature>